<organism evidence="1">
    <name type="scientific">uncultured Caudovirales phage</name>
    <dbReference type="NCBI Taxonomy" id="2100421"/>
    <lineage>
        <taxon>Viruses</taxon>
        <taxon>Duplodnaviria</taxon>
        <taxon>Heunggongvirae</taxon>
        <taxon>Uroviricota</taxon>
        <taxon>Caudoviricetes</taxon>
        <taxon>Peduoviridae</taxon>
        <taxon>Maltschvirus</taxon>
        <taxon>Maltschvirus maltsch</taxon>
    </lineage>
</organism>
<reference evidence="1" key="1">
    <citation type="submission" date="2020-05" db="EMBL/GenBank/DDBJ databases">
        <authorList>
            <person name="Chiriac C."/>
            <person name="Salcher M."/>
            <person name="Ghai R."/>
            <person name="Kavagutti S V."/>
        </authorList>
    </citation>
    <scope>NUCLEOTIDE SEQUENCE</scope>
</reference>
<gene>
    <name evidence="1" type="ORF">UFOVP357_60</name>
</gene>
<dbReference type="EMBL" id="LR798289">
    <property type="protein sequence ID" value="CAB5221002.1"/>
    <property type="molecule type" value="Genomic_DNA"/>
</dbReference>
<name>A0A6J7WWC1_9CAUD</name>
<evidence type="ECO:0000313" key="1">
    <source>
        <dbReference type="EMBL" id="CAB5221002.1"/>
    </source>
</evidence>
<accession>A0A6J7WWC1</accession>
<protein>
    <submittedName>
        <fullName evidence="1">Uncharacterized protein</fullName>
    </submittedName>
</protein>
<sequence length="78" mass="8578">MSEQEFINITPTSDGYAMMAAVFAEDILGNIRKSDRERMTSLLGSVINISAHLGNAAAQDDADAIKAYEWLVERFPAK</sequence>
<proteinExistence type="predicted"/>